<dbReference type="Pfam" id="PF00069">
    <property type="entry name" value="Pkinase"/>
    <property type="match status" value="1"/>
</dbReference>
<keyword evidence="1" id="KW-0808">Transferase</keyword>
<evidence type="ECO:0000313" key="8">
    <source>
        <dbReference type="Proteomes" id="UP000728032"/>
    </source>
</evidence>
<dbReference type="PROSITE" id="PS00108">
    <property type="entry name" value="PROTEIN_KINASE_ST"/>
    <property type="match status" value="1"/>
</dbReference>
<protein>
    <recommendedName>
        <fullName evidence="6">Protein kinase domain-containing protein</fullName>
    </recommendedName>
</protein>
<dbReference type="PROSITE" id="PS50011">
    <property type="entry name" value="PROTEIN_KINASE_DOM"/>
    <property type="match status" value="1"/>
</dbReference>
<dbReference type="GO" id="GO:0005829">
    <property type="term" value="C:cytosol"/>
    <property type="evidence" value="ECO:0007669"/>
    <property type="project" value="TreeGrafter"/>
</dbReference>
<dbReference type="EMBL" id="CAJPVJ010014835">
    <property type="protein sequence ID" value="CAG2175551.1"/>
    <property type="molecule type" value="Genomic_DNA"/>
</dbReference>
<dbReference type="SUPFAM" id="SSF56112">
    <property type="entry name" value="Protein kinase-like (PK-like)"/>
    <property type="match status" value="1"/>
</dbReference>
<evidence type="ECO:0000256" key="1">
    <source>
        <dbReference type="ARBA" id="ARBA00022679"/>
    </source>
</evidence>
<dbReference type="Gene3D" id="1.10.510.10">
    <property type="entry name" value="Transferase(Phosphotransferase) domain 1"/>
    <property type="match status" value="1"/>
</dbReference>
<dbReference type="OrthoDB" id="6434949at2759"/>
<dbReference type="GO" id="GO:0004694">
    <property type="term" value="F:eukaryotic translation initiation factor 2alpha kinase activity"/>
    <property type="evidence" value="ECO:0007669"/>
    <property type="project" value="TreeGrafter"/>
</dbReference>
<dbReference type="GO" id="GO:0005634">
    <property type="term" value="C:nucleus"/>
    <property type="evidence" value="ECO:0007669"/>
    <property type="project" value="TreeGrafter"/>
</dbReference>
<evidence type="ECO:0000256" key="3">
    <source>
        <dbReference type="ARBA" id="ARBA00022777"/>
    </source>
</evidence>
<name>A0A7R9ME58_9ACAR</name>
<proteinExistence type="inferred from homology"/>
<dbReference type="EMBL" id="OC929660">
    <property type="protein sequence ID" value="CAD7658365.1"/>
    <property type="molecule type" value="Genomic_DNA"/>
</dbReference>
<keyword evidence="8" id="KW-1185">Reference proteome</keyword>
<organism evidence="7">
    <name type="scientific">Oppiella nova</name>
    <dbReference type="NCBI Taxonomy" id="334625"/>
    <lineage>
        <taxon>Eukaryota</taxon>
        <taxon>Metazoa</taxon>
        <taxon>Ecdysozoa</taxon>
        <taxon>Arthropoda</taxon>
        <taxon>Chelicerata</taxon>
        <taxon>Arachnida</taxon>
        <taxon>Acari</taxon>
        <taxon>Acariformes</taxon>
        <taxon>Sarcoptiformes</taxon>
        <taxon>Oribatida</taxon>
        <taxon>Brachypylina</taxon>
        <taxon>Oppioidea</taxon>
        <taxon>Oppiidae</taxon>
        <taxon>Oppiella</taxon>
    </lineage>
</organism>
<reference evidence="7" key="1">
    <citation type="submission" date="2020-11" db="EMBL/GenBank/DDBJ databases">
        <authorList>
            <person name="Tran Van P."/>
        </authorList>
    </citation>
    <scope>NUCLEOTIDE SEQUENCE</scope>
</reference>
<feature type="non-terminal residue" evidence="7">
    <location>
        <position position="211"/>
    </location>
</feature>
<evidence type="ECO:0000256" key="5">
    <source>
        <dbReference type="ARBA" id="ARBA00037982"/>
    </source>
</evidence>
<dbReference type="Gene3D" id="3.30.200.20">
    <property type="entry name" value="Phosphorylase Kinase, domain 1"/>
    <property type="match status" value="1"/>
</dbReference>
<gene>
    <name evidence="7" type="ORF">ONB1V03_LOCUS14986</name>
</gene>
<dbReference type="InterPro" id="IPR050339">
    <property type="entry name" value="CC_SR_Kinase"/>
</dbReference>
<dbReference type="SMART" id="SM00220">
    <property type="entry name" value="S_TKc"/>
    <property type="match status" value="1"/>
</dbReference>
<evidence type="ECO:0000259" key="6">
    <source>
        <dbReference type="PROSITE" id="PS50011"/>
    </source>
</evidence>
<sequence length="211" mass="24933">MVRQILDDQIYAVKQIELRDPTKKSEIIKEIKSLLKVESKYVVKYYGSWEELTHVYIQMEYCSQNLMDIIELKPLIFCREPSEPMDCYEYFISCEIFLEILKCVQYLHELKPQIIHRDLKPQNILIAENVRNGRFIKLCDFGLATDHKSESAIHTTRLGTSRYKAPEVDANGDKAKYTTKADIFSLENIWISTYIWIYMNTLHYMLILNTS</sequence>
<dbReference type="AlphaFoldDB" id="A0A7R9ME58"/>
<dbReference type="PANTHER" id="PTHR11042:SF136">
    <property type="entry name" value="EIF-2-ALPHA KINASE GCN2"/>
    <property type="match status" value="1"/>
</dbReference>
<comment type="similarity">
    <text evidence="5">Belongs to the protein kinase superfamily. Ser/Thr protein kinase family. GCN2 subfamily.</text>
</comment>
<dbReference type="InterPro" id="IPR011009">
    <property type="entry name" value="Kinase-like_dom_sf"/>
</dbReference>
<dbReference type="Proteomes" id="UP000728032">
    <property type="component" value="Unassembled WGS sequence"/>
</dbReference>
<dbReference type="InterPro" id="IPR000719">
    <property type="entry name" value="Prot_kinase_dom"/>
</dbReference>
<dbReference type="GO" id="GO:0005524">
    <property type="term" value="F:ATP binding"/>
    <property type="evidence" value="ECO:0007669"/>
    <property type="project" value="UniProtKB-KW"/>
</dbReference>
<evidence type="ECO:0000313" key="7">
    <source>
        <dbReference type="EMBL" id="CAD7658365.1"/>
    </source>
</evidence>
<evidence type="ECO:0000256" key="4">
    <source>
        <dbReference type="ARBA" id="ARBA00022840"/>
    </source>
</evidence>
<keyword evidence="4" id="KW-0067">ATP-binding</keyword>
<evidence type="ECO:0000256" key="2">
    <source>
        <dbReference type="ARBA" id="ARBA00022741"/>
    </source>
</evidence>
<dbReference type="PANTHER" id="PTHR11042">
    <property type="entry name" value="EUKARYOTIC TRANSLATION INITIATION FACTOR 2-ALPHA KINASE EIF2-ALPHA KINASE -RELATED"/>
    <property type="match status" value="1"/>
</dbReference>
<dbReference type="InterPro" id="IPR008271">
    <property type="entry name" value="Ser/Thr_kinase_AS"/>
</dbReference>
<keyword evidence="3" id="KW-0418">Kinase</keyword>
<keyword evidence="2" id="KW-0547">Nucleotide-binding</keyword>
<accession>A0A7R9ME58</accession>
<feature type="domain" description="Protein kinase" evidence="6">
    <location>
        <begin position="1"/>
        <end position="211"/>
    </location>
</feature>